<gene>
    <name evidence="1" type="ORF">AFCDBAGC_5059</name>
</gene>
<dbReference type="Proteomes" id="UP001055117">
    <property type="component" value="Unassembled WGS sequence"/>
</dbReference>
<dbReference type="RefSeq" id="WP_238273314.1">
    <property type="nucleotide sequence ID" value="NZ_BPQG01000121.1"/>
</dbReference>
<accession>A0ABQ4QPF3</accession>
<evidence type="ECO:0000313" key="2">
    <source>
        <dbReference type="Proteomes" id="UP001055117"/>
    </source>
</evidence>
<evidence type="ECO:0000313" key="1">
    <source>
        <dbReference type="EMBL" id="GJD47173.1"/>
    </source>
</evidence>
<organism evidence="1 2">
    <name type="scientific">Methylobacterium cerastii</name>
    <dbReference type="NCBI Taxonomy" id="932741"/>
    <lineage>
        <taxon>Bacteria</taxon>
        <taxon>Pseudomonadati</taxon>
        <taxon>Pseudomonadota</taxon>
        <taxon>Alphaproteobacteria</taxon>
        <taxon>Hyphomicrobiales</taxon>
        <taxon>Methylobacteriaceae</taxon>
        <taxon>Methylobacterium</taxon>
    </lineage>
</organism>
<comment type="caution">
    <text evidence="1">The sequence shown here is derived from an EMBL/GenBank/DDBJ whole genome shotgun (WGS) entry which is preliminary data.</text>
</comment>
<proteinExistence type="predicted"/>
<sequence length="171" mass="18572">MAKHAHSTRTPLLPQAGTPSALLRFRAGKQRGPVTLALRAMRKADPDQAAHDAIEAIQQGLDRFFSDADHQRLKALRQRIANRIEFDLALLDALDGDADREDGADGEPSLGSIDATSHNDCLSQLQWSVGGVSDREMGNDNGIADAHGEAEQAGRHIALRGDCNVSWRRFA</sequence>
<keyword evidence="2" id="KW-1185">Reference proteome</keyword>
<dbReference type="EMBL" id="BPQG01000121">
    <property type="protein sequence ID" value="GJD47173.1"/>
    <property type="molecule type" value="Genomic_DNA"/>
</dbReference>
<protein>
    <submittedName>
        <fullName evidence="1">Uncharacterized protein</fullName>
    </submittedName>
</protein>
<name>A0ABQ4QPF3_9HYPH</name>
<reference evidence="1 2" key="1">
    <citation type="journal article" date="2021" name="Front. Microbiol.">
        <title>Comprehensive Comparative Genomics and Phenotyping of Methylobacterium Species.</title>
        <authorList>
            <person name="Alessa O."/>
            <person name="Ogura Y."/>
            <person name="Fujitani Y."/>
            <person name="Takami H."/>
            <person name="Hayashi T."/>
            <person name="Sahin N."/>
            <person name="Tani A."/>
        </authorList>
    </citation>
    <scope>NUCLEOTIDE SEQUENCE [LARGE SCALE GENOMIC DNA]</scope>
    <source>
        <strain evidence="1 2">DSM 23679</strain>
    </source>
</reference>